<keyword evidence="2" id="KW-0479">Metal-binding</keyword>
<gene>
    <name evidence="6" type="ORF">Tci_630258</name>
</gene>
<dbReference type="Gene3D" id="3.30.420.10">
    <property type="entry name" value="Ribonuclease H-like superfamily/Ribonuclease H"/>
    <property type="match status" value="1"/>
</dbReference>
<dbReference type="Pfam" id="PF00665">
    <property type="entry name" value="rve"/>
    <property type="match status" value="1"/>
</dbReference>
<evidence type="ECO:0000259" key="5">
    <source>
        <dbReference type="PROSITE" id="PS50994"/>
    </source>
</evidence>
<dbReference type="SUPFAM" id="SSF53098">
    <property type="entry name" value="Ribonuclease H-like"/>
    <property type="match status" value="1"/>
</dbReference>
<dbReference type="Pfam" id="PF07727">
    <property type="entry name" value="RVT_2"/>
    <property type="match status" value="1"/>
</dbReference>
<sequence length="616" mass="70506">LCDSFDENNLLIFDDESVRISPVSKMPFRKKPRDSMNVQSKSNSNKSLPRTVHRWLPKMQPLAEPVAKWIARICLWIIDSGCSKHMTGNRALLTNFVEKFLETVRFSNNDFAVIAGYRDVVIGSMTIKKVYYVEGLGHNLFSVGQFCDKGLEVAFQKSTCFVRKEDGVDFRSSNLYTIALNEVASNSSTCLLAKGLPKRKYEKDHFCSACEQRMIHQKHHKSKTAFASNKPLYLLHMDLCGSMRIETINGKRYVLVVVNDYSRYTWVFFLRSKYEASDVIISFIKKTQVNVQLQVQRVRTDNGTEFKNKTLAMFFDEDVRKLKAKEDIEVFIGYSKESAAFRNYNNRTRKIHESVNVNFDEISEKDSKQFNLEPGLSNLNKMGKSSNPLVSQIIKSSTTNVETSINEEVFHVVSESFQGESSLSSLNNDIQQGSVEVRVPLSNTQSILNNMIHNVDEARTSHNVFNERLDDAYFDASTSFHDPSNVPTFYQPYPHEKKWTKDHPLHKIIAEALKDVDWVSAMQEELDQFARLKKDESSLVIRNKARLVAVGYSQQEGVDYDETFAPAARIKAIRLFLAYDAHKDFTIFQMDVKTAFLNGILKEEVYVGQPLGFVSK</sequence>
<accession>A0A699JWB2</accession>
<evidence type="ECO:0000313" key="6">
    <source>
        <dbReference type="EMBL" id="GFA58286.1"/>
    </source>
</evidence>
<dbReference type="Pfam" id="PF25597">
    <property type="entry name" value="SH3_retrovirus"/>
    <property type="match status" value="1"/>
</dbReference>
<dbReference type="GO" id="GO:0046872">
    <property type="term" value="F:metal ion binding"/>
    <property type="evidence" value="ECO:0007669"/>
    <property type="project" value="UniProtKB-KW"/>
</dbReference>
<dbReference type="EMBL" id="BKCJ010449652">
    <property type="protein sequence ID" value="GFA58286.1"/>
    <property type="molecule type" value="Genomic_DNA"/>
</dbReference>
<dbReference type="GO" id="GO:0003676">
    <property type="term" value="F:nucleic acid binding"/>
    <property type="evidence" value="ECO:0007669"/>
    <property type="project" value="InterPro"/>
</dbReference>
<evidence type="ECO:0000256" key="3">
    <source>
        <dbReference type="ARBA" id="ARBA00022801"/>
    </source>
</evidence>
<evidence type="ECO:0000256" key="2">
    <source>
        <dbReference type="ARBA" id="ARBA00022723"/>
    </source>
</evidence>
<dbReference type="InterPro" id="IPR013103">
    <property type="entry name" value="RVT_2"/>
</dbReference>
<organism evidence="6">
    <name type="scientific">Tanacetum cinerariifolium</name>
    <name type="common">Dalmatian daisy</name>
    <name type="synonym">Chrysanthemum cinerariifolium</name>
    <dbReference type="NCBI Taxonomy" id="118510"/>
    <lineage>
        <taxon>Eukaryota</taxon>
        <taxon>Viridiplantae</taxon>
        <taxon>Streptophyta</taxon>
        <taxon>Embryophyta</taxon>
        <taxon>Tracheophyta</taxon>
        <taxon>Spermatophyta</taxon>
        <taxon>Magnoliopsida</taxon>
        <taxon>eudicotyledons</taxon>
        <taxon>Gunneridae</taxon>
        <taxon>Pentapetalae</taxon>
        <taxon>asterids</taxon>
        <taxon>campanulids</taxon>
        <taxon>Asterales</taxon>
        <taxon>Asteraceae</taxon>
        <taxon>Asteroideae</taxon>
        <taxon>Anthemideae</taxon>
        <taxon>Anthemidinae</taxon>
        <taxon>Tanacetum</taxon>
    </lineage>
</organism>
<feature type="compositionally biased region" description="Polar residues" evidence="4">
    <location>
        <begin position="36"/>
        <end position="48"/>
    </location>
</feature>
<dbReference type="InterPro" id="IPR036397">
    <property type="entry name" value="RNaseH_sf"/>
</dbReference>
<feature type="region of interest" description="Disordered" evidence="4">
    <location>
        <begin position="27"/>
        <end position="48"/>
    </location>
</feature>
<name>A0A699JWB2_TANCI</name>
<dbReference type="Pfam" id="PF22936">
    <property type="entry name" value="Pol_BBD"/>
    <property type="match status" value="1"/>
</dbReference>
<dbReference type="InterPro" id="IPR054722">
    <property type="entry name" value="PolX-like_BBD"/>
</dbReference>
<feature type="non-terminal residue" evidence="6">
    <location>
        <position position="1"/>
    </location>
</feature>
<dbReference type="AlphaFoldDB" id="A0A699JWB2"/>
<dbReference type="GO" id="GO:0015074">
    <property type="term" value="P:DNA integration"/>
    <property type="evidence" value="ECO:0007669"/>
    <property type="project" value="InterPro"/>
</dbReference>
<dbReference type="InterPro" id="IPR039537">
    <property type="entry name" value="Retrotran_Ty1/copia-like"/>
</dbReference>
<keyword evidence="1" id="KW-0645">Protease</keyword>
<dbReference type="PROSITE" id="PS50994">
    <property type="entry name" value="INTEGRASE"/>
    <property type="match status" value="1"/>
</dbReference>
<protein>
    <recommendedName>
        <fullName evidence="5">Integrase catalytic domain-containing protein</fullName>
    </recommendedName>
</protein>
<dbReference type="PANTHER" id="PTHR42648:SF18">
    <property type="entry name" value="RETROTRANSPOSON, UNCLASSIFIED-LIKE PROTEIN"/>
    <property type="match status" value="1"/>
</dbReference>
<dbReference type="GO" id="GO:0008233">
    <property type="term" value="F:peptidase activity"/>
    <property type="evidence" value="ECO:0007669"/>
    <property type="project" value="UniProtKB-KW"/>
</dbReference>
<proteinExistence type="predicted"/>
<evidence type="ECO:0000256" key="1">
    <source>
        <dbReference type="ARBA" id="ARBA00022670"/>
    </source>
</evidence>
<dbReference type="InterPro" id="IPR012337">
    <property type="entry name" value="RNaseH-like_sf"/>
</dbReference>
<reference evidence="6" key="1">
    <citation type="journal article" date="2019" name="Sci. Rep.">
        <title>Draft genome of Tanacetum cinerariifolium, the natural source of mosquito coil.</title>
        <authorList>
            <person name="Yamashiro T."/>
            <person name="Shiraishi A."/>
            <person name="Satake H."/>
            <person name="Nakayama K."/>
        </authorList>
    </citation>
    <scope>NUCLEOTIDE SEQUENCE</scope>
</reference>
<dbReference type="GO" id="GO:0006508">
    <property type="term" value="P:proteolysis"/>
    <property type="evidence" value="ECO:0007669"/>
    <property type="project" value="UniProtKB-KW"/>
</dbReference>
<feature type="domain" description="Integrase catalytic" evidence="5">
    <location>
        <begin position="227"/>
        <end position="317"/>
    </location>
</feature>
<evidence type="ECO:0000256" key="4">
    <source>
        <dbReference type="SAM" id="MobiDB-lite"/>
    </source>
</evidence>
<dbReference type="PANTHER" id="PTHR42648">
    <property type="entry name" value="TRANSPOSASE, PUTATIVE-RELATED"/>
    <property type="match status" value="1"/>
</dbReference>
<dbReference type="InterPro" id="IPR057670">
    <property type="entry name" value="SH3_retrovirus"/>
</dbReference>
<comment type="caution">
    <text evidence="6">The sequence shown here is derived from an EMBL/GenBank/DDBJ whole genome shotgun (WGS) entry which is preliminary data.</text>
</comment>
<dbReference type="InterPro" id="IPR001584">
    <property type="entry name" value="Integrase_cat-core"/>
</dbReference>
<keyword evidence="3" id="KW-0378">Hydrolase</keyword>